<keyword evidence="2" id="KW-0132">Cell division</keyword>
<organism evidence="5 6">
    <name type="scientific">Massilia rubra</name>
    <dbReference type="NCBI Taxonomy" id="2607910"/>
    <lineage>
        <taxon>Bacteria</taxon>
        <taxon>Pseudomonadati</taxon>
        <taxon>Pseudomonadota</taxon>
        <taxon>Betaproteobacteria</taxon>
        <taxon>Burkholderiales</taxon>
        <taxon>Oxalobacteraceae</taxon>
        <taxon>Telluria group</taxon>
        <taxon>Massilia</taxon>
    </lineage>
</organism>
<dbReference type="InterPro" id="IPR014162">
    <property type="entry name" value="CpoB_C"/>
</dbReference>
<evidence type="ECO:0000313" key="5">
    <source>
        <dbReference type="EMBL" id="NHZ37926.1"/>
    </source>
</evidence>
<comment type="similarity">
    <text evidence="2">Belongs to the CpoB family.</text>
</comment>
<feature type="signal peptide" evidence="2">
    <location>
        <begin position="1"/>
        <end position="26"/>
    </location>
</feature>
<proteinExistence type="inferred from homology"/>
<protein>
    <recommendedName>
        <fullName evidence="2">Cell division coordinator CpoB</fullName>
    </recommendedName>
</protein>
<keyword evidence="6" id="KW-1185">Reference proteome</keyword>
<keyword evidence="2" id="KW-0131">Cell cycle</keyword>
<dbReference type="RefSeq" id="WP_167231950.1">
    <property type="nucleotide sequence ID" value="NZ_VUYU01000036.1"/>
</dbReference>
<dbReference type="InterPro" id="IPR011990">
    <property type="entry name" value="TPR-like_helical_dom_sf"/>
</dbReference>
<sequence length="253" mass="27972" precursor="true">MITLSKSRIAAACLALAAWVPLQSHAGLLDDDEARKAILELRAKVDTIARELNARIDTKSDRSSALDMVNQQEQTLSEIAKLRGQLEVLTNEVANAQKRQKDFYTDLDERLRKLEPRQVTIDGREAAVDPNEQRTYDAAMAMFKGGDYKSAASALGDFVRRFPASGYAANAQYWLGNAYYALRDYKNAISAQETVVSQYRDSAKAPDAMLNIASSYTELKDTKNAKKALKDLVAKYPDSSAAQAAKDRLAVLK</sequence>
<evidence type="ECO:0000259" key="4">
    <source>
        <dbReference type="Pfam" id="PF16331"/>
    </source>
</evidence>
<dbReference type="NCBIfam" id="TIGR02795">
    <property type="entry name" value="tol_pal_ybgF"/>
    <property type="match status" value="1"/>
</dbReference>
<comment type="caution">
    <text evidence="5">The sequence shown here is derived from an EMBL/GenBank/DDBJ whole genome shotgun (WGS) entry which is preliminary data.</text>
</comment>
<keyword evidence="2" id="KW-0574">Periplasm</keyword>
<name>A0ABX0M6V1_9BURK</name>
<dbReference type="Pfam" id="PF13525">
    <property type="entry name" value="YfiO"/>
    <property type="match status" value="1"/>
</dbReference>
<dbReference type="Proteomes" id="UP000785613">
    <property type="component" value="Unassembled WGS sequence"/>
</dbReference>
<feature type="domain" description="YbgF trimerisation" evidence="4">
    <location>
        <begin position="60"/>
        <end position="118"/>
    </location>
</feature>
<feature type="coiled-coil region" evidence="2">
    <location>
        <begin position="72"/>
        <end position="99"/>
    </location>
</feature>
<dbReference type="HAMAP" id="MF_02066">
    <property type="entry name" value="CpoB"/>
    <property type="match status" value="1"/>
</dbReference>
<dbReference type="InterPro" id="IPR032519">
    <property type="entry name" value="YbgF_tri"/>
</dbReference>
<gene>
    <name evidence="5" type="primary">ybgF</name>
    <name evidence="2" type="synonym">cpoB</name>
    <name evidence="5" type="ORF">F0185_30680</name>
</gene>
<evidence type="ECO:0000313" key="6">
    <source>
        <dbReference type="Proteomes" id="UP000785613"/>
    </source>
</evidence>
<evidence type="ECO:0000259" key="3">
    <source>
        <dbReference type="Pfam" id="PF13525"/>
    </source>
</evidence>
<dbReference type="SUPFAM" id="SSF48452">
    <property type="entry name" value="TPR-like"/>
    <property type="match status" value="1"/>
</dbReference>
<comment type="function">
    <text evidence="2">Mediates coordination of peptidoglycan synthesis and outer membrane constriction during cell division.</text>
</comment>
<dbReference type="Pfam" id="PF16331">
    <property type="entry name" value="TolA_bind_tri"/>
    <property type="match status" value="1"/>
</dbReference>
<dbReference type="InterPro" id="IPR039565">
    <property type="entry name" value="BamD-like"/>
</dbReference>
<dbReference type="Gene3D" id="1.20.5.110">
    <property type="match status" value="1"/>
</dbReference>
<dbReference type="Gene3D" id="1.25.40.10">
    <property type="entry name" value="Tetratricopeptide repeat domain"/>
    <property type="match status" value="1"/>
</dbReference>
<dbReference type="InterPro" id="IPR034706">
    <property type="entry name" value="CpoB"/>
</dbReference>
<dbReference type="EMBL" id="VUYU01000036">
    <property type="protein sequence ID" value="NHZ37926.1"/>
    <property type="molecule type" value="Genomic_DNA"/>
</dbReference>
<comment type="subcellular location">
    <subcellularLocation>
        <location evidence="2">Periplasm</location>
    </subcellularLocation>
</comment>
<feature type="chain" id="PRO_5044909569" description="Cell division coordinator CpoB" evidence="2">
    <location>
        <begin position="27"/>
        <end position="253"/>
    </location>
</feature>
<feature type="domain" description="Outer membrane lipoprotein BamD-like" evidence="3">
    <location>
        <begin position="132"/>
        <end position="253"/>
    </location>
</feature>
<keyword evidence="2" id="KW-0175">Coiled coil</keyword>
<accession>A0ABX0M6V1</accession>
<keyword evidence="1 2" id="KW-0732">Signal</keyword>
<evidence type="ECO:0000256" key="1">
    <source>
        <dbReference type="ARBA" id="ARBA00022729"/>
    </source>
</evidence>
<evidence type="ECO:0000256" key="2">
    <source>
        <dbReference type="HAMAP-Rule" id="MF_02066"/>
    </source>
</evidence>
<reference evidence="5 6" key="1">
    <citation type="submission" date="2019-09" db="EMBL/GenBank/DDBJ databases">
        <title>Taxonomy of Antarctic Massilia spp.: description of Massilia rubra sp. nov., Massilia aquatica sp. nov., Massilia mucilaginosa sp. nov., Massilia frigida sp. nov. isolated from streams, lakes and regoliths.</title>
        <authorList>
            <person name="Holochova P."/>
            <person name="Sedlacek I."/>
            <person name="Kralova S."/>
            <person name="Maslanova I."/>
            <person name="Busse H.-J."/>
            <person name="Stankova E."/>
            <person name="Vrbovska V."/>
            <person name="Kovarovic V."/>
            <person name="Bartak M."/>
            <person name="Svec P."/>
            <person name="Pantucek R."/>
        </authorList>
    </citation>
    <scope>NUCLEOTIDE SEQUENCE [LARGE SCALE GENOMIC DNA]</scope>
    <source>
        <strain evidence="5 6">CCM 8692</strain>
    </source>
</reference>